<accession>A0ABM7GFT4</accession>
<keyword evidence="3" id="KW-1185">Reference proteome</keyword>
<dbReference type="InterPro" id="IPR007076">
    <property type="entry name" value="TfoX_N"/>
</dbReference>
<proteinExistence type="predicted"/>
<evidence type="ECO:0000259" key="1">
    <source>
        <dbReference type="Pfam" id="PF04993"/>
    </source>
</evidence>
<evidence type="ECO:0000313" key="2">
    <source>
        <dbReference type="EMBL" id="BBI49310.1"/>
    </source>
</evidence>
<dbReference type="PANTHER" id="PTHR36121:SF1">
    <property type="entry name" value="PROTEIN SXY"/>
    <property type="match status" value="1"/>
</dbReference>
<evidence type="ECO:0000313" key="3">
    <source>
        <dbReference type="Proteomes" id="UP000289555"/>
    </source>
</evidence>
<sequence>MKATSEFITSLSDVFALFGAIETKRMFGGYGVYRDGLMFALVADDVLYLKADGSSVGAFIELGMEPFEYAKKGKRVQMAYYAAPEEIFENPIHAQEWADRAYATALRAKRLKGKASSKRA</sequence>
<dbReference type="PANTHER" id="PTHR36121">
    <property type="entry name" value="PROTEIN SXY"/>
    <property type="match status" value="1"/>
</dbReference>
<dbReference type="InterPro" id="IPR047525">
    <property type="entry name" value="TfoX-like"/>
</dbReference>
<name>A0ABM7GFT4_9GAMM</name>
<protein>
    <submittedName>
        <fullName evidence="2">Transcriptional regulator</fullName>
    </submittedName>
</protein>
<dbReference type="Gene3D" id="3.30.1460.30">
    <property type="entry name" value="YgaC/TfoX-N like chaperone"/>
    <property type="match status" value="1"/>
</dbReference>
<dbReference type="SUPFAM" id="SSF159894">
    <property type="entry name" value="YgaC/TfoX-N like"/>
    <property type="match status" value="1"/>
</dbReference>
<dbReference type="EMBL" id="AP019416">
    <property type="protein sequence ID" value="BBI49310.1"/>
    <property type="molecule type" value="Genomic_DNA"/>
</dbReference>
<dbReference type="Pfam" id="PF04993">
    <property type="entry name" value="TfoX_N"/>
    <property type="match status" value="1"/>
</dbReference>
<gene>
    <name evidence="2" type="ORF">HORIV_17310</name>
</gene>
<organism evidence="2 3">
    <name type="scientific">Vreelandella olivaria</name>
    <dbReference type="NCBI Taxonomy" id="390919"/>
    <lineage>
        <taxon>Bacteria</taxon>
        <taxon>Pseudomonadati</taxon>
        <taxon>Pseudomonadota</taxon>
        <taxon>Gammaproteobacteria</taxon>
        <taxon>Oceanospirillales</taxon>
        <taxon>Halomonadaceae</taxon>
        <taxon>Vreelandella</taxon>
    </lineage>
</organism>
<dbReference type="Proteomes" id="UP000289555">
    <property type="component" value="Chromosome"/>
</dbReference>
<feature type="domain" description="TfoX N-terminal" evidence="1">
    <location>
        <begin position="14"/>
        <end position="104"/>
    </location>
</feature>
<reference evidence="3" key="1">
    <citation type="journal article" date="2019" name="Microbiol. Resour. Announc.">
        <title>Complete Genome Sequence of Halomonas olivaria, a Moderately Halophilic Bacterium Isolated from Olive Processing Effluents, Obtained by Nanopore Sequencing.</title>
        <authorList>
            <person name="Nagata S."/>
            <person name="Ii K.M."/>
            <person name="Tsukimi T."/>
            <person name="Miura M.C."/>
            <person name="Galipon J."/>
            <person name="Arakawa K."/>
        </authorList>
    </citation>
    <scope>NUCLEOTIDE SEQUENCE [LARGE SCALE GENOMIC DNA]</scope>
    <source>
        <strain evidence="3">TYRC17</strain>
    </source>
</reference>